<evidence type="ECO:0000256" key="6">
    <source>
        <dbReference type="ARBA" id="ARBA00023136"/>
    </source>
</evidence>
<evidence type="ECO:0000313" key="14">
    <source>
        <dbReference type="EMBL" id="TDO19582.1"/>
    </source>
</evidence>
<dbReference type="NCBIfam" id="TIGR04056">
    <property type="entry name" value="OMP_RagA_SusC"/>
    <property type="match status" value="1"/>
</dbReference>
<protein>
    <submittedName>
        <fullName evidence="14">TonB-linked SusC/RagA family outer membrane protein</fullName>
    </submittedName>
</protein>
<dbReference type="Gene3D" id="2.40.170.20">
    <property type="entry name" value="TonB-dependent receptor, beta-barrel domain"/>
    <property type="match status" value="1"/>
</dbReference>
<dbReference type="Pfam" id="PF13715">
    <property type="entry name" value="CarbopepD_reg_2"/>
    <property type="match status" value="1"/>
</dbReference>
<sequence length="1025" mass="113010">MGRKFLHYLSGARHLQLFLMLLLLSPFAFAQQSMKITGKVTSSEDRTGLPGVSVKVKGTQVGTVTDGAGAYTLTAAKGNVLTFSYVGYDLYEATVGESSTVNVSLKSKSADLQEVVVVSYGSSRQRDITGAVTKVNAEDLQNLPAAEIGQKLTGRVPGLQVNQASGRPGQGMTFRVRGAASLGSGNQPLIVVDGQPITGDVNLINPDDIESFSVLKDAASTALYGSRAANGVILITTKQAKSGRSTINFNTYYGTQTVLQRGRPDIMNANEFATFMKGYYEDRIKYENWKNPVTGLAEVPADYQNPAQYGEGTDWYNELLRTAPIQNYNLNISSGTDKVLSSNSLTYFKQDGVLRNTGMQRFSFRSNNQYTPSSKVKFGFNIAPTYQIDNNTRGNLDGNRQILVGGEISSPLIPARNADGSYPTRTGSYGMFALPNFLQQLDLMKNKQNSLRILANAFGEIELLKDLRFRTTINTDLGAIDQNSFNSSNYGTAGAPGPSIPSAVSNSNNYTSWLSENILTYKLTKGDHNFDFLAGYSAQKYNRNFRTINGSVFPNDNIPWIAGAATTTGTTNNTAWDIASMFGRINYDYKGKYLISANIRRDGSSRFGKNSKYGTFPSISAGWIISEESFFPKSDNFSFLKIRGGYGKTGNNNIGDYTQTSLVGQTNYVFSSALAQGLSITSLGNPDLTWETSKQTDIGLEMNFFKNRINVTYDYYNKLTNGMLYLISIPYASGYSSIRYNVGEFKMWGHELSINSTNLTGEVKWNTGFNISFNDNKVLSLQDNTPIGGTATYNDYNRTAVGRRIGELFGYVFDGVYKNQQEFDSQPKHATSAVGTARMKDINGDGKIDQNDKTFLGNPNPKFLFGLNNDIRYKNFDFSISVSGQVGNKIMNTNLQNFQNLDGIFNIEKSMMNRWRSPENPGNGQVPRTLSNTTELYRFGNSNWVFSGDYLTIRNISAGYTFTSVPKYFKSARIYLAVNQAYVFTKYPGQNPEVNDSRDNQTTAGQDNGSYPVPRTISIGANINF</sequence>
<dbReference type="EMBL" id="SNWM01000006">
    <property type="protein sequence ID" value="TDO19582.1"/>
    <property type="molecule type" value="Genomic_DNA"/>
</dbReference>
<keyword evidence="15" id="KW-1185">Reference proteome</keyword>
<dbReference type="SUPFAM" id="SSF56935">
    <property type="entry name" value="Porins"/>
    <property type="match status" value="1"/>
</dbReference>
<organism evidence="14 15">
    <name type="scientific">Pedobacter duraquae</name>
    <dbReference type="NCBI Taxonomy" id="425511"/>
    <lineage>
        <taxon>Bacteria</taxon>
        <taxon>Pseudomonadati</taxon>
        <taxon>Bacteroidota</taxon>
        <taxon>Sphingobacteriia</taxon>
        <taxon>Sphingobacteriales</taxon>
        <taxon>Sphingobacteriaceae</taxon>
        <taxon>Pedobacter</taxon>
    </lineage>
</organism>
<keyword evidence="5 9" id="KW-0798">TonB box</keyword>
<keyword evidence="4 8" id="KW-0812">Transmembrane</keyword>
<dbReference type="Proteomes" id="UP000295499">
    <property type="component" value="Unassembled WGS sequence"/>
</dbReference>
<dbReference type="OrthoDB" id="9768177at2"/>
<keyword evidence="3 8" id="KW-1134">Transmembrane beta strand</keyword>
<dbReference type="InterPro" id="IPR008969">
    <property type="entry name" value="CarboxyPept-like_regulatory"/>
</dbReference>
<proteinExistence type="inferred from homology"/>
<dbReference type="InterPro" id="IPR023997">
    <property type="entry name" value="TonB-dep_OMP_SusC/RagA_CS"/>
</dbReference>
<gene>
    <name evidence="14" type="ORF">CLV32_4204</name>
</gene>
<evidence type="ECO:0000256" key="5">
    <source>
        <dbReference type="ARBA" id="ARBA00023077"/>
    </source>
</evidence>
<evidence type="ECO:0000256" key="9">
    <source>
        <dbReference type="RuleBase" id="RU003357"/>
    </source>
</evidence>
<dbReference type="InterPro" id="IPR012910">
    <property type="entry name" value="Plug_dom"/>
</dbReference>
<feature type="domain" description="TonB-dependent receptor-like beta-barrel" evidence="12">
    <location>
        <begin position="468"/>
        <end position="979"/>
    </location>
</feature>
<evidence type="ECO:0000256" key="7">
    <source>
        <dbReference type="ARBA" id="ARBA00023237"/>
    </source>
</evidence>
<dbReference type="PROSITE" id="PS52016">
    <property type="entry name" value="TONB_DEPENDENT_REC_3"/>
    <property type="match status" value="1"/>
</dbReference>
<comment type="subcellular location">
    <subcellularLocation>
        <location evidence="1 8">Cell outer membrane</location>
        <topology evidence="1 8">Multi-pass membrane protein</topology>
    </subcellularLocation>
</comment>
<dbReference type="Gene3D" id="2.60.40.1120">
    <property type="entry name" value="Carboxypeptidase-like, regulatory domain"/>
    <property type="match status" value="1"/>
</dbReference>
<evidence type="ECO:0000259" key="12">
    <source>
        <dbReference type="Pfam" id="PF00593"/>
    </source>
</evidence>
<feature type="domain" description="TonB-dependent receptor plug" evidence="13">
    <location>
        <begin position="125"/>
        <end position="232"/>
    </location>
</feature>
<feature type="region of interest" description="Disordered" evidence="10">
    <location>
        <begin position="992"/>
        <end position="1011"/>
    </location>
</feature>
<keyword evidence="6 8" id="KW-0472">Membrane</keyword>
<evidence type="ECO:0000256" key="11">
    <source>
        <dbReference type="SAM" id="SignalP"/>
    </source>
</evidence>
<keyword evidence="11" id="KW-0732">Signal</keyword>
<dbReference type="InterPro" id="IPR036942">
    <property type="entry name" value="Beta-barrel_TonB_sf"/>
</dbReference>
<evidence type="ECO:0000256" key="2">
    <source>
        <dbReference type="ARBA" id="ARBA00022448"/>
    </source>
</evidence>
<dbReference type="FunFam" id="2.170.130.10:FF:000003">
    <property type="entry name" value="SusC/RagA family TonB-linked outer membrane protein"/>
    <property type="match status" value="1"/>
</dbReference>
<dbReference type="SUPFAM" id="SSF49464">
    <property type="entry name" value="Carboxypeptidase regulatory domain-like"/>
    <property type="match status" value="1"/>
</dbReference>
<dbReference type="InterPro" id="IPR039426">
    <property type="entry name" value="TonB-dep_rcpt-like"/>
</dbReference>
<dbReference type="Pfam" id="PF00593">
    <property type="entry name" value="TonB_dep_Rec_b-barrel"/>
    <property type="match status" value="1"/>
</dbReference>
<dbReference type="NCBIfam" id="TIGR04057">
    <property type="entry name" value="SusC_RagA_signa"/>
    <property type="match status" value="1"/>
</dbReference>
<dbReference type="InterPro" id="IPR037066">
    <property type="entry name" value="Plug_dom_sf"/>
</dbReference>
<evidence type="ECO:0000259" key="13">
    <source>
        <dbReference type="Pfam" id="PF07715"/>
    </source>
</evidence>
<evidence type="ECO:0000256" key="8">
    <source>
        <dbReference type="PROSITE-ProRule" id="PRU01360"/>
    </source>
</evidence>
<dbReference type="InterPro" id="IPR023996">
    <property type="entry name" value="TonB-dep_OMP_SusC/RagA"/>
</dbReference>
<dbReference type="Gene3D" id="2.170.130.10">
    <property type="entry name" value="TonB-dependent receptor, plug domain"/>
    <property type="match status" value="1"/>
</dbReference>
<reference evidence="14 15" key="1">
    <citation type="submission" date="2019-03" db="EMBL/GenBank/DDBJ databases">
        <title>Genomic Encyclopedia of Archaeal and Bacterial Type Strains, Phase II (KMG-II): from individual species to whole genera.</title>
        <authorList>
            <person name="Goeker M."/>
        </authorList>
    </citation>
    <scope>NUCLEOTIDE SEQUENCE [LARGE SCALE GENOMIC DNA]</scope>
    <source>
        <strain evidence="14 15">DSM 19034</strain>
    </source>
</reference>
<evidence type="ECO:0000256" key="4">
    <source>
        <dbReference type="ARBA" id="ARBA00022692"/>
    </source>
</evidence>
<dbReference type="InterPro" id="IPR000531">
    <property type="entry name" value="Beta-barrel_TonB"/>
</dbReference>
<feature type="signal peptide" evidence="11">
    <location>
        <begin position="1"/>
        <end position="30"/>
    </location>
</feature>
<keyword evidence="2 8" id="KW-0813">Transport</keyword>
<evidence type="ECO:0000256" key="10">
    <source>
        <dbReference type="SAM" id="MobiDB-lite"/>
    </source>
</evidence>
<dbReference type="RefSeq" id="WP_133558806.1">
    <property type="nucleotide sequence ID" value="NZ_SNWM01000006.1"/>
</dbReference>
<name>A0A4R6ICB4_9SPHI</name>
<comment type="caution">
    <text evidence="14">The sequence shown here is derived from an EMBL/GenBank/DDBJ whole genome shotgun (WGS) entry which is preliminary data.</text>
</comment>
<comment type="similarity">
    <text evidence="8 9">Belongs to the TonB-dependent receptor family.</text>
</comment>
<feature type="compositionally biased region" description="Polar residues" evidence="10">
    <location>
        <begin position="1000"/>
        <end position="1009"/>
    </location>
</feature>
<evidence type="ECO:0000313" key="15">
    <source>
        <dbReference type="Proteomes" id="UP000295499"/>
    </source>
</evidence>
<evidence type="ECO:0000256" key="1">
    <source>
        <dbReference type="ARBA" id="ARBA00004571"/>
    </source>
</evidence>
<keyword evidence="7 8" id="KW-0998">Cell outer membrane</keyword>
<dbReference type="Pfam" id="PF07715">
    <property type="entry name" value="Plug"/>
    <property type="match status" value="1"/>
</dbReference>
<feature type="chain" id="PRO_5020674773" evidence="11">
    <location>
        <begin position="31"/>
        <end position="1025"/>
    </location>
</feature>
<dbReference type="AlphaFoldDB" id="A0A4R6ICB4"/>
<accession>A0A4R6ICB4</accession>
<dbReference type="GO" id="GO:0009279">
    <property type="term" value="C:cell outer membrane"/>
    <property type="evidence" value="ECO:0007669"/>
    <property type="project" value="UniProtKB-SubCell"/>
</dbReference>
<evidence type="ECO:0000256" key="3">
    <source>
        <dbReference type="ARBA" id="ARBA00022452"/>
    </source>
</evidence>